<name>A0A1G1T8Q3_9BACT</name>
<feature type="chain" id="PRO_5012475500" evidence="2">
    <location>
        <begin position="16"/>
        <end position="85"/>
    </location>
</feature>
<evidence type="ECO:0000313" key="3">
    <source>
        <dbReference type="EMBL" id="OGX87256.1"/>
    </source>
</evidence>
<dbReference type="EMBL" id="MDZB01000091">
    <property type="protein sequence ID" value="OGX87256.1"/>
    <property type="molecule type" value="Genomic_DNA"/>
</dbReference>
<feature type="region of interest" description="Disordered" evidence="1">
    <location>
        <begin position="24"/>
        <end position="85"/>
    </location>
</feature>
<reference evidence="3 4" key="1">
    <citation type="submission" date="2016-08" db="EMBL/GenBank/DDBJ databases">
        <title>Hymenobacter coccineus sp. nov., Hymenobacter lapidarius sp. nov. and Hymenobacter glacialis sp. nov., isolated from Antarctic soil.</title>
        <authorList>
            <person name="Sedlacek I."/>
            <person name="Kralova S."/>
            <person name="Kyrova K."/>
            <person name="Maslanova I."/>
            <person name="Stankova E."/>
            <person name="Vrbovska V."/>
            <person name="Nemec M."/>
            <person name="Bartak M."/>
            <person name="Svec P."/>
            <person name="Busse H.-J."/>
            <person name="Pantucek R."/>
        </authorList>
    </citation>
    <scope>NUCLEOTIDE SEQUENCE [LARGE SCALE GENOMIC DNA]</scope>
    <source>
        <strain evidence="3 4">CCM 8643</strain>
    </source>
</reference>
<protein>
    <submittedName>
        <fullName evidence="3">Uncharacterized protein</fullName>
    </submittedName>
</protein>
<dbReference type="AlphaFoldDB" id="A0A1G1T8Q3"/>
<evidence type="ECO:0000313" key="4">
    <source>
        <dbReference type="Proteomes" id="UP000176294"/>
    </source>
</evidence>
<proteinExistence type="predicted"/>
<dbReference type="Proteomes" id="UP000176294">
    <property type="component" value="Unassembled WGS sequence"/>
</dbReference>
<keyword evidence="4" id="KW-1185">Reference proteome</keyword>
<comment type="caution">
    <text evidence="3">The sequence shown here is derived from an EMBL/GenBank/DDBJ whole genome shotgun (WGS) entry which is preliminary data.</text>
</comment>
<organism evidence="3 4">
    <name type="scientific">Hymenobacter lapidarius</name>
    <dbReference type="NCBI Taxonomy" id="1908237"/>
    <lineage>
        <taxon>Bacteria</taxon>
        <taxon>Pseudomonadati</taxon>
        <taxon>Bacteroidota</taxon>
        <taxon>Cytophagia</taxon>
        <taxon>Cytophagales</taxon>
        <taxon>Hymenobacteraceae</taxon>
        <taxon>Hymenobacter</taxon>
    </lineage>
</organism>
<evidence type="ECO:0000256" key="1">
    <source>
        <dbReference type="SAM" id="MobiDB-lite"/>
    </source>
</evidence>
<accession>A0A1G1T8Q3</accession>
<keyword evidence="2" id="KW-0732">Signal</keyword>
<evidence type="ECO:0000256" key="2">
    <source>
        <dbReference type="SAM" id="SignalP"/>
    </source>
</evidence>
<feature type="compositionally biased region" description="Low complexity" evidence="1">
    <location>
        <begin position="24"/>
        <end position="49"/>
    </location>
</feature>
<dbReference type="RefSeq" id="WP_070726356.1">
    <property type="nucleotide sequence ID" value="NZ_MDZB01000091.1"/>
</dbReference>
<gene>
    <name evidence="3" type="ORF">BEN47_11355</name>
</gene>
<feature type="signal peptide" evidence="2">
    <location>
        <begin position="1"/>
        <end position="15"/>
    </location>
</feature>
<sequence length="85" mass="8717">MKSIFHMLLAGGLVAALPLAGVRAQTSTRKPAPRPTAKPAAKPVAKPPVRTVPPPEPAAEAAPSLLETVLPTTFTDARSGPATRC</sequence>